<feature type="region of interest" description="Disordered" evidence="9">
    <location>
        <begin position="84"/>
        <end position="111"/>
    </location>
</feature>
<evidence type="ECO:0000259" key="12">
    <source>
        <dbReference type="PROSITE" id="PS50089"/>
    </source>
</evidence>
<dbReference type="InterPro" id="IPR052256">
    <property type="entry name" value="E3_ubiquitin-ligase_CHFR"/>
</dbReference>
<dbReference type="GO" id="GO:0006511">
    <property type="term" value="P:ubiquitin-dependent protein catabolic process"/>
    <property type="evidence" value="ECO:0007669"/>
    <property type="project" value="TreeGrafter"/>
</dbReference>
<evidence type="ECO:0000256" key="1">
    <source>
        <dbReference type="ARBA" id="ARBA00008649"/>
    </source>
</evidence>
<evidence type="ECO:0000259" key="11">
    <source>
        <dbReference type="PROSITE" id="PS50002"/>
    </source>
</evidence>
<feature type="domain" description="RING-type" evidence="12">
    <location>
        <begin position="4"/>
        <end position="58"/>
    </location>
</feature>
<feature type="region of interest" description="Disordered" evidence="9">
    <location>
        <begin position="590"/>
        <end position="620"/>
    </location>
</feature>
<evidence type="ECO:0000256" key="6">
    <source>
        <dbReference type="ARBA" id="ARBA00022843"/>
    </source>
</evidence>
<dbReference type="InterPro" id="IPR043145">
    <property type="entry name" value="Znf_ZZ_sf"/>
</dbReference>
<dbReference type="Gene3D" id="3.30.40.10">
    <property type="entry name" value="Zinc/RING finger domain, C3HC4 (zinc finger)"/>
    <property type="match status" value="1"/>
</dbReference>
<dbReference type="Proteomes" id="UP001305414">
    <property type="component" value="Unassembled WGS sequence"/>
</dbReference>
<dbReference type="GO" id="GO:0004842">
    <property type="term" value="F:ubiquitin-protein transferase activity"/>
    <property type="evidence" value="ECO:0007669"/>
    <property type="project" value="TreeGrafter"/>
</dbReference>
<feature type="compositionally biased region" description="Polar residues" evidence="9">
    <location>
        <begin position="304"/>
        <end position="317"/>
    </location>
</feature>
<keyword evidence="6" id="KW-0832">Ubl conjugation</keyword>
<dbReference type="SMART" id="SM00326">
    <property type="entry name" value="SH3"/>
    <property type="match status" value="1"/>
</dbReference>
<dbReference type="AlphaFoldDB" id="A0AAN7UF65"/>
<feature type="domain" description="SH3" evidence="11">
    <location>
        <begin position="880"/>
        <end position="941"/>
    </location>
</feature>
<evidence type="ECO:0000256" key="3">
    <source>
        <dbReference type="ARBA" id="ARBA00022723"/>
    </source>
</evidence>
<feature type="compositionally biased region" description="Basic and acidic residues" evidence="9">
    <location>
        <begin position="207"/>
        <end position="218"/>
    </location>
</feature>
<dbReference type="Pfam" id="PF14604">
    <property type="entry name" value="SH3_9"/>
    <property type="match status" value="1"/>
</dbReference>
<comment type="caution">
    <text evidence="13">The sequence shown here is derived from an EMBL/GenBank/DDBJ whole genome shotgun (WGS) entry which is preliminary data.</text>
</comment>
<dbReference type="Gene3D" id="2.30.30.40">
    <property type="entry name" value="SH3 Domains"/>
    <property type="match status" value="1"/>
</dbReference>
<proteinExistence type="inferred from homology"/>
<feature type="compositionally biased region" description="Low complexity" evidence="9">
    <location>
        <begin position="497"/>
        <end position="510"/>
    </location>
</feature>
<protein>
    <recommendedName>
        <fullName evidence="15">RING-type domain-containing protein</fullName>
    </recommendedName>
</protein>
<feature type="compositionally biased region" description="Polar residues" evidence="9">
    <location>
        <begin position="335"/>
        <end position="349"/>
    </location>
</feature>
<keyword evidence="14" id="KW-1185">Reference proteome</keyword>
<dbReference type="EMBL" id="JAWHQM010000006">
    <property type="protein sequence ID" value="KAK5627778.1"/>
    <property type="molecule type" value="Genomic_DNA"/>
</dbReference>
<feature type="compositionally biased region" description="Basic and acidic residues" evidence="9">
    <location>
        <begin position="151"/>
        <end position="181"/>
    </location>
</feature>
<dbReference type="GO" id="GO:0008270">
    <property type="term" value="F:zinc ion binding"/>
    <property type="evidence" value="ECO:0007669"/>
    <property type="project" value="UniProtKB-KW"/>
</dbReference>
<feature type="region of interest" description="Disordered" evidence="9">
    <location>
        <begin position="688"/>
        <end position="724"/>
    </location>
</feature>
<feature type="compositionally biased region" description="Polar residues" evidence="9">
    <location>
        <begin position="400"/>
        <end position="419"/>
    </location>
</feature>
<dbReference type="InterPro" id="IPR013083">
    <property type="entry name" value="Znf_RING/FYVE/PHD"/>
</dbReference>
<keyword evidence="4 7" id="KW-0863">Zinc-finger</keyword>
<dbReference type="PANTHER" id="PTHR16079">
    <property type="entry name" value="UBIQUITIN LIGASE PROTEIN CHFR"/>
    <property type="match status" value="1"/>
</dbReference>
<feature type="chain" id="PRO_5042935599" description="RING-type domain-containing protein" evidence="10">
    <location>
        <begin position="17"/>
        <end position="943"/>
    </location>
</feature>
<dbReference type="InterPro" id="IPR017907">
    <property type="entry name" value="Znf_RING_CS"/>
</dbReference>
<feature type="region of interest" description="Disordered" evidence="9">
    <location>
        <begin position="288"/>
        <end position="524"/>
    </location>
</feature>
<gene>
    <name evidence="13" type="ORF">RRF57_003493</name>
</gene>
<sequence>MVGICTELLFQPLTLLDCLHTFCGSCLKDWFEWQKISAETSPTPPTSGAIKFTCPSCRANVRDTRRNATVTSLLDIFLASHPDKARPEAEQDELRQKYRPGDNVLPQIRLPERSAEERRVEQLERQMIERVREMSLRDVGVESSARRRRDQSRSEGGSRSRPERDGSRDPRHRSRREDERRHRTGSAGMLHPESGSSEERQRRRSESRHQSDLTRSTRDSSSTRTRQVEHQASIRSLISSSNVDARYLEREIDEFARQIQEEGLLDGLDLDNIDLSRNDELSRKITEAYRRRQRERSQLEITRRSNNSTPASRSQTALPLPRPPVADTLRPGSRQRANSAHTRGSSVGSQVDDRSRPPITSARLDVHSDSERRQQRRTSSGARSATDPARPTTAEVRSAARSQTDLTLRSQSSDPSTRRPSIADERSSSMPVDNPPLAPVSAEQPSNSTRDLSFSQRASAAAQASQNLVPSPLFSPIDDSGDERPKRRRRRSSAVAPQSPLPSLGLISSPTHRPHHQRTRSQFYQEPSITCSRCQTPHIEYELHYNCAQCSGGGWNICSKCYREGKGCRNWYGFGYAALKNWERKSATVDRPLDPPHRLTANRYLPPHSTPGGAEGRKTLTTEDPANRLESGMFCVRCSAWVNECYWRCDVCNDGDWGFCNPCVNQGYACTHPLLPLTYLSPPPSPLLLPSPSVPHQGPTPPGSPRLGQGHRRPRSATLFTGPTATSIGNFRPLTFMTTCDVCQRPISPSDRRYHCSACTSTIVPETQPGDYDVCFECYGGLLQDGQISADNGPAGWRRCLSGHRMSIVGYVEDKGGLKRVTIRDIVGGHGLSIEAHENDQTLQKWCWYIKGSKVQRLVTVDVAASPADQQQQDFPPDGGAGLRGNAVWPWYPAPDADDELMFPRGAEVREIEDVNGDWCFGSYMGAKGLFPTPYVKDMLPDA</sequence>
<evidence type="ECO:0000256" key="10">
    <source>
        <dbReference type="SAM" id="SignalP"/>
    </source>
</evidence>
<evidence type="ECO:0000256" key="4">
    <source>
        <dbReference type="ARBA" id="ARBA00022771"/>
    </source>
</evidence>
<dbReference type="PROSITE" id="PS50089">
    <property type="entry name" value="ZF_RING_2"/>
    <property type="match status" value="1"/>
</dbReference>
<evidence type="ECO:0000256" key="2">
    <source>
        <dbReference type="ARBA" id="ARBA00022443"/>
    </source>
</evidence>
<keyword evidence="3" id="KW-0479">Metal-binding</keyword>
<dbReference type="PROSITE" id="PS00518">
    <property type="entry name" value="ZF_RING_1"/>
    <property type="match status" value="1"/>
</dbReference>
<evidence type="ECO:0000256" key="9">
    <source>
        <dbReference type="SAM" id="MobiDB-lite"/>
    </source>
</evidence>
<dbReference type="InterPro" id="IPR018957">
    <property type="entry name" value="Znf_C3HC4_RING-type"/>
</dbReference>
<evidence type="ECO:0000313" key="14">
    <source>
        <dbReference type="Proteomes" id="UP001305414"/>
    </source>
</evidence>
<reference evidence="13 14" key="1">
    <citation type="submission" date="2023-10" db="EMBL/GenBank/DDBJ databases">
        <title>Draft genome sequence of Xylaria bambusicola isolate GMP-LS, the root and basal stem rot pathogen of sugarcane in Indonesia.</title>
        <authorList>
            <person name="Selvaraj P."/>
            <person name="Muralishankar V."/>
            <person name="Muruganantham S."/>
            <person name="Sp S."/>
            <person name="Haryani S."/>
            <person name="Lau K.J.X."/>
            <person name="Naqvi N.I."/>
        </authorList>
    </citation>
    <scope>NUCLEOTIDE SEQUENCE [LARGE SCALE GENOMIC DNA]</scope>
    <source>
        <strain evidence="13">GMP-LS</strain>
    </source>
</reference>
<dbReference type="SUPFAM" id="SSF57850">
    <property type="entry name" value="RING/U-box"/>
    <property type="match status" value="2"/>
</dbReference>
<dbReference type="Gene3D" id="3.30.60.90">
    <property type="match status" value="1"/>
</dbReference>
<dbReference type="GO" id="GO:0005634">
    <property type="term" value="C:nucleus"/>
    <property type="evidence" value="ECO:0007669"/>
    <property type="project" value="TreeGrafter"/>
</dbReference>
<comment type="similarity">
    <text evidence="1">Belongs to the SH3RF family.</text>
</comment>
<feature type="compositionally biased region" description="Polar residues" evidence="9">
    <location>
        <begin position="443"/>
        <end position="454"/>
    </location>
</feature>
<keyword evidence="2 8" id="KW-0728">SH3 domain</keyword>
<keyword evidence="5" id="KW-0862">Zinc</keyword>
<evidence type="ECO:0000256" key="7">
    <source>
        <dbReference type="PROSITE-ProRule" id="PRU00175"/>
    </source>
</evidence>
<dbReference type="PROSITE" id="PS50002">
    <property type="entry name" value="SH3"/>
    <property type="match status" value="1"/>
</dbReference>
<feature type="compositionally biased region" description="Basic and acidic residues" evidence="9">
    <location>
        <begin position="84"/>
        <end position="100"/>
    </location>
</feature>
<accession>A0AAN7UF65</accession>
<feature type="compositionally biased region" description="Basic and acidic residues" evidence="9">
    <location>
        <begin position="288"/>
        <end position="303"/>
    </location>
</feature>
<feature type="region of interest" description="Disordered" evidence="9">
    <location>
        <begin position="138"/>
        <end position="233"/>
    </location>
</feature>
<evidence type="ECO:0008006" key="15">
    <source>
        <dbReference type="Google" id="ProtNLM"/>
    </source>
</evidence>
<dbReference type="InterPro" id="IPR036028">
    <property type="entry name" value="SH3-like_dom_sf"/>
</dbReference>
<evidence type="ECO:0000256" key="8">
    <source>
        <dbReference type="PROSITE-ProRule" id="PRU00192"/>
    </source>
</evidence>
<dbReference type="SUPFAM" id="SSF50044">
    <property type="entry name" value="SH3-domain"/>
    <property type="match status" value="1"/>
</dbReference>
<feature type="compositionally biased region" description="Low complexity" evidence="9">
    <location>
        <begin position="455"/>
        <end position="466"/>
    </location>
</feature>
<dbReference type="InterPro" id="IPR001452">
    <property type="entry name" value="SH3_domain"/>
</dbReference>
<name>A0AAN7UF65_9PEZI</name>
<dbReference type="GO" id="GO:0016567">
    <property type="term" value="P:protein ubiquitination"/>
    <property type="evidence" value="ECO:0007669"/>
    <property type="project" value="TreeGrafter"/>
</dbReference>
<feature type="signal peptide" evidence="10">
    <location>
        <begin position="1"/>
        <end position="16"/>
    </location>
</feature>
<dbReference type="Pfam" id="PF00097">
    <property type="entry name" value="zf-C3HC4"/>
    <property type="match status" value="1"/>
</dbReference>
<keyword evidence="10" id="KW-0732">Signal</keyword>
<evidence type="ECO:0000256" key="5">
    <source>
        <dbReference type="ARBA" id="ARBA00022833"/>
    </source>
</evidence>
<dbReference type="PANTHER" id="PTHR16079:SF4">
    <property type="entry name" value="E3 UBIQUITIN-PROTEIN LIGASE CHFR"/>
    <property type="match status" value="1"/>
</dbReference>
<feature type="compositionally biased region" description="Pro residues" evidence="9">
    <location>
        <begin position="688"/>
        <end position="704"/>
    </location>
</feature>
<organism evidence="13 14">
    <name type="scientific">Xylaria bambusicola</name>
    <dbReference type="NCBI Taxonomy" id="326684"/>
    <lineage>
        <taxon>Eukaryota</taxon>
        <taxon>Fungi</taxon>
        <taxon>Dikarya</taxon>
        <taxon>Ascomycota</taxon>
        <taxon>Pezizomycotina</taxon>
        <taxon>Sordariomycetes</taxon>
        <taxon>Xylariomycetidae</taxon>
        <taxon>Xylariales</taxon>
        <taxon>Xylariaceae</taxon>
        <taxon>Xylaria</taxon>
    </lineage>
</organism>
<dbReference type="InterPro" id="IPR001841">
    <property type="entry name" value="Znf_RING"/>
</dbReference>
<feature type="compositionally biased region" description="Basic and acidic residues" evidence="9">
    <location>
        <begin position="364"/>
        <end position="373"/>
    </location>
</feature>
<evidence type="ECO:0000313" key="13">
    <source>
        <dbReference type="EMBL" id="KAK5627778.1"/>
    </source>
</evidence>